<keyword evidence="3" id="KW-1185">Reference proteome</keyword>
<feature type="transmembrane region" description="Helical" evidence="1">
    <location>
        <begin position="213"/>
        <end position="230"/>
    </location>
</feature>
<feature type="transmembrane region" description="Helical" evidence="1">
    <location>
        <begin position="61"/>
        <end position="83"/>
    </location>
</feature>
<feature type="transmembrane region" description="Helical" evidence="1">
    <location>
        <begin position="139"/>
        <end position="162"/>
    </location>
</feature>
<accession>A0A919XGG4</accession>
<proteinExistence type="predicted"/>
<dbReference type="EMBL" id="BORQ01000004">
    <property type="protein sequence ID" value="GIO32387.1"/>
    <property type="molecule type" value="Genomic_DNA"/>
</dbReference>
<gene>
    <name evidence="2" type="ORF">J2TS6_35280</name>
</gene>
<dbReference type="Proteomes" id="UP000679779">
    <property type="component" value="Unassembled WGS sequence"/>
</dbReference>
<evidence type="ECO:0000313" key="3">
    <source>
        <dbReference type="Proteomes" id="UP000679779"/>
    </source>
</evidence>
<comment type="caution">
    <text evidence="2">The sequence shown here is derived from an EMBL/GenBank/DDBJ whole genome shotgun (WGS) entry which is preliminary data.</text>
</comment>
<evidence type="ECO:0008006" key="4">
    <source>
        <dbReference type="Google" id="ProtNLM"/>
    </source>
</evidence>
<evidence type="ECO:0000256" key="1">
    <source>
        <dbReference type="SAM" id="Phobius"/>
    </source>
</evidence>
<dbReference type="RefSeq" id="WP_306434062.1">
    <property type="nucleotide sequence ID" value="NZ_BORQ01000004.1"/>
</dbReference>
<feature type="transmembrane region" description="Helical" evidence="1">
    <location>
        <begin position="20"/>
        <end position="41"/>
    </location>
</feature>
<feature type="transmembrane region" description="Helical" evidence="1">
    <location>
        <begin position="104"/>
        <end position="133"/>
    </location>
</feature>
<sequence>MMIGKALSSDFLKIRRKGVWFLVLLGSVGLLAMQALNFGLRYDYMIDHYKPDLWQGLIREIFSFVPIALYLGATLISSQIANVEHQNNSWKQLLALPISRASVFTAKVLLGFIAMGVACLILSAGTVVLGILLKFGTGNIPYLMILKLSFLPYLGALPMLALQLWLSLSLKNQALPVTLGITAAIASMFAANYPEFIPLSWPFLSFISEAKPALPVGAGIILAFIIYMAGMGRFRGKDVN</sequence>
<feature type="transmembrane region" description="Helical" evidence="1">
    <location>
        <begin position="174"/>
        <end position="193"/>
    </location>
</feature>
<keyword evidence="1" id="KW-0472">Membrane</keyword>
<protein>
    <recommendedName>
        <fullName evidence="4">Permease</fullName>
    </recommendedName>
</protein>
<dbReference type="AlphaFoldDB" id="A0A919XGG4"/>
<reference evidence="2" key="1">
    <citation type="submission" date="2021-03" db="EMBL/GenBank/DDBJ databases">
        <title>Antimicrobial resistance genes in bacteria isolated from Japanese honey, and their potential for conferring macrolide and lincosamide resistance in the American foulbrood pathogen Paenibacillus larvae.</title>
        <authorList>
            <person name="Okamoto M."/>
            <person name="Kumagai M."/>
            <person name="Kanamori H."/>
            <person name="Takamatsu D."/>
        </authorList>
    </citation>
    <scope>NUCLEOTIDE SEQUENCE</scope>
    <source>
        <strain evidence="2">J2TS6</strain>
    </source>
</reference>
<dbReference type="CDD" id="cd21809">
    <property type="entry name" value="ABC-2_lan_permease-like"/>
    <property type="match status" value="1"/>
</dbReference>
<keyword evidence="1" id="KW-1133">Transmembrane helix</keyword>
<dbReference type="Pfam" id="PF12730">
    <property type="entry name" value="ABC2_membrane_4"/>
    <property type="match status" value="1"/>
</dbReference>
<evidence type="ECO:0000313" key="2">
    <source>
        <dbReference type="EMBL" id="GIO32387.1"/>
    </source>
</evidence>
<keyword evidence="1" id="KW-0812">Transmembrane</keyword>
<name>A0A919XGG4_9BACL</name>
<organism evidence="2 3">
    <name type="scientific">Paenibacillus albilobatus</name>
    <dbReference type="NCBI Taxonomy" id="2716884"/>
    <lineage>
        <taxon>Bacteria</taxon>
        <taxon>Bacillati</taxon>
        <taxon>Bacillota</taxon>
        <taxon>Bacilli</taxon>
        <taxon>Bacillales</taxon>
        <taxon>Paenibacillaceae</taxon>
        <taxon>Paenibacillus</taxon>
    </lineage>
</organism>